<organism evidence="1 2">
    <name type="scientific">Persea americana</name>
    <name type="common">Avocado</name>
    <dbReference type="NCBI Taxonomy" id="3435"/>
    <lineage>
        <taxon>Eukaryota</taxon>
        <taxon>Viridiplantae</taxon>
        <taxon>Streptophyta</taxon>
        <taxon>Embryophyta</taxon>
        <taxon>Tracheophyta</taxon>
        <taxon>Spermatophyta</taxon>
        <taxon>Magnoliopsida</taxon>
        <taxon>Magnoliidae</taxon>
        <taxon>Laurales</taxon>
        <taxon>Lauraceae</taxon>
        <taxon>Persea</taxon>
    </lineage>
</organism>
<comment type="caution">
    <text evidence="1">The sequence shown here is derived from an EMBL/GenBank/DDBJ whole genome shotgun (WGS) entry which is preliminary data.</text>
</comment>
<evidence type="ECO:0000313" key="1">
    <source>
        <dbReference type="EMBL" id="KAJ8650400.1"/>
    </source>
</evidence>
<protein>
    <submittedName>
        <fullName evidence="1">Uncharacterized protein</fullName>
    </submittedName>
</protein>
<gene>
    <name evidence="1" type="ORF">MRB53_003423</name>
</gene>
<reference evidence="1 2" key="1">
    <citation type="journal article" date="2022" name="Hortic Res">
        <title>A haplotype resolved chromosomal level avocado genome allows analysis of novel avocado genes.</title>
        <authorList>
            <person name="Nath O."/>
            <person name="Fletcher S.J."/>
            <person name="Hayward A."/>
            <person name="Shaw L.M."/>
            <person name="Masouleh A.K."/>
            <person name="Furtado A."/>
            <person name="Henry R.J."/>
            <person name="Mitter N."/>
        </authorList>
    </citation>
    <scope>NUCLEOTIDE SEQUENCE [LARGE SCALE GENOMIC DNA]</scope>
    <source>
        <strain evidence="2">cv. Hass</strain>
    </source>
</reference>
<sequence>MYAGGCGDHMLSSGTWQRTSSKIRTAPVATTGSTSLGPPLFFLPPPPGPAGPHTNISLYKTFLIIGVIYAIFIFSQSDVVPNSSVSPASVSRFNLSSTHQLTADWDIVFSVPMTRDDKCVYYDTCDATVYYGSTLLAKTTLSPFSHCDDNEMHVTVHLAAFPSDVKDKDEQSLADDRALGSIEFRVRLLFSSVIWTHGCSSTHPQRLKV</sequence>
<proteinExistence type="predicted"/>
<evidence type="ECO:0000313" key="2">
    <source>
        <dbReference type="Proteomes" id="UP001234297"/>
    </source>
</evidence>
<accession>A0ACC2MXM4</accession>
<name>A0ACC2MXM4_PERAE</name>
<dbReference type="Proteomes" id="UP001234297">
    <property type="component" value="Chromosome 1"/>
</dbReference>
<keyword evidence="2" id="KW-1185">Reference proteome</keyword>
<dbReference type="EMBL" id="CM056809">
    <property type="protein sequence ID" value="KAJ8650400.1"/>
    <property type="molecule type" value="Genomic_DNA"/>
</dbReference>